<dbReference type="EMBL" id="CP060783">
    <property type="protein sequence ID" value="QNP47531.1"/>
    <property type="molecule type" value="Genomic_DNA"/>
</dbReference>
<keyword evidence="2" id="KW-1133">Transmembrane helix</keyword>
<feature type="transmembrane region" description="Helical" evidence="2">
    <location>
        <begin position="35"/>
        <end position="55"/>
    </location>
</feature>
<dbReference type="RefSeq" id="WP_187723212.1">
    <property type="nucleotide sequence ID" value="NZ_CP060783.1"/>
</dbReference>
<dbReference type="KEGG" id="daer:H9K75_14890"/>
<keyword evidence="2" id="KW-0812">Transmembrane</keyword>
<evidence type="ECO:0000313" key="3">
    <source>
        <dbReference type="EMBL" id="QNP47531.1"/>
    </source>
</evidence>
<feature type="region of interest" description="Disordered" evidence="1">
    <location>
        <begin position="1"/>
        <end position="32"/>
    </location>
</feature>
<keyword evidence="4" id="KW-1185">Reference proteome</keyword>
<dbReference type="AlphaFoldDB" id="A0A7H0GGW5"/>
<name>A0A7H0GGW5_9BURK</name>
<keyword evidence="2" id="KW-0472">Membrane</keyword>
<proteinExistence type="predicted"/>
<accession>A0A7H0GGW5</accession>
<evidence type="ECO:0000313" key="4">
    <source>
        <dbReference type="Proteomes" id="UP000516028"/>
    </source>
</evidence>
<reference evidence="3 4" key="1">
    <citation type="submission" date="2020-08" db="EMBL/GenBank/DDBJ databases">
        <title>Genome sequence of Diaphorobacter aerolatus KACC 16536T.</title>
        <authorList>
            <person name="Hyun D.-W."/>
            <person name="Bae J.-W."/>
        </authorList>
    </citation>
    <scope>NUCLEOTIDE SEQUENCE [LARGE SCALE GENOMIC DNA]</scope>
    <source>
        <strain evidence="3 4">KACC 16536</strain>
    </source>
</reference>
<evidence type="ECO:0000256" key="2">
    <source>
        <dbReference type="SAM" id="Phobius"/>
    </source>
</evidence>
<sequence length="63" mass="6373">MHLAPGVWIGKTPPAGCPGGAPDPEISRPTPVPAINGPGLGLLTALLAGVCGGSLRRRRQRPN</sequence>
<evidence type="ECO:0000256" key="1">
    <source>
        <dbReference type="SAM" id="MobiDB-lite"/>
    </source>
</evidence>
<protein>
    <submittedName>
        <fullName evidence="3">Uncharacterized protein</fullName>
    </submittedName>
</protein>
<gene>
    <name evidence="3" type="ORF">H9K75_14890</name>
</gene>
<organism evidence="3 4">
    <name type="scientific">Diaphorobacter aerolatus</name>
    <dbReference type="NCBI Taxonomy" id="1288495"/>
    <lineage>
        <taxon>Bacteria</taxon>
        <taxon>Pseudomonadati</taxon>
        <taxon>Pseudomonadota</taxon>
        <taxon>Betaproteobacteria</taxon>
        <taxon>Burkholderiales</taxon>
        <taxon>Comamonadaceae</taxon>
        <taxon>Diaphorobacter</taxon>
    </lineage>
</organism>
<dbReference type="Proteomes" id="UP000516028">
    <property type="component" value="Chromosome"/>
</dbReference>